<dbReference type="Proteomes" id="UP000658278">
    <property type="component" value="Unassembled WGS sequence"/>
</dbReference>
<dbReference type="RefSeq" id="WP_200275268.1">
    <property type="nucleotide sequence ID" value="NZ_JAENII010000001.1"/>
</dbReference>
<name>A0A934VE31_9BACT</name>
<sequence>MNPLPSNLLAILAVGMVSAMPLPAVERPNIVFVMINDIGDRQPGWTLEENLPTADESKCSEQNDAAMIASTEIHRSHARWLTAAMTSLDHPFPSVPGSDQGKLKRAIKPSKNLSR</sequence>
<evidence type="ECO:0000313" key="4">
    <source>
        <dbReference type="Proteomes" id="UP000658278"/>
    </source>
</evidence>
<organism evidence="3 4">
    <name type="scientific">Haloferula rosea</name>
    <dbReference type="NCBI Taxonomy" id="490093"/>
    <lineage>
        <taxon>Bacteria</taxon>
        <taxon>Pseudomonadati</taxon>
        <taxon>Verrucomicrobiota</taxon>
        <taxon>Verrucomicrobiia</taxon>
        <taxon>Verrucomicrobiales</taxon>
        <taxon>Verrucomicrobiaceae</taxon>
        <taxon>Haloferula</taxon>
    </lineage>
</organism>
<feature type="signal peptide" evidence="2">
    <location>
        <begin position="1"/>
        <end position="19"/>
    </location>
</feature>
<accession>A0A934VE31</accession>
<keyword evidence="4" id="KW-1185">Reference proteome</keyword>
<reference evidence="3" key="1">
    <citation type="submission" date="2021-01" db="EMBL/GenBank/DDBJ databases">
        <title>Modified the classification status of verrucomicrobia.</title>
        <authorList>
            <person name="Feng X."/>
        </authorList>
    </citation>
    <scope>NUCLEOTIDE SEQUENCE</scope>
    <source>
        <strain evidence="3">KCTC 22201</strain>
    </source>
</reference>
<feature type="chain" id="PRO_5037267420" description="Sulfatase N-terminal domain-containing protein" evidence="2">
    <location>
        <begin position="20"/>
        <end position="115"/>
    </location>
</feature>
<feature type="compositionally biased region" description="Basic residues" evidence="1">
    <location>
        <begin position="103"/>
        <end position="115"/>
    </location>
</feature>
<keyword evidence="2" id="KW-0732">Signal</keyword>
<protein>
    <recommendedName>
        <fullName evidence="5">Sulfatase N-terminal domain-containing protein</fullName>
    </recommendedName>
</protein>
<evidence type="ECO:0000256" key="2">
    <source>
        <dbReference type="SAM" id="SignalP"/>
    </source>
</evidence>
<evidence type="ECO:0000313" key="3">
    <source>
        <dbReference type="EMBL" id="MBK1825542.1"/>
    </source>
</evidence>
<feature type="region of interest" description="Disordered" evidence="1">
    <location>
        <begin position="91"/>
        <end position="115"/>
    </location>
</feature>
<evidence type="ECO:0008006" key="5">
    <source>
        <dbReference type="Google" id="ProtNLM"/>
    </source>
</evidence>
<dbReference type="EMBL" id="JAENII010000001">
    <property type="protein sequence ID" value="MBK1825542.1"/>
    <property type="molecule type" value="Genomic_DNA"/>
</dbReference>
<comment type="caution">
    <text evidence="3">The sequence shown here is derived from an EMBL/GenBank/DDBJ whole genome shotgun (WGS) entry which is preliminary data.</text>
</comment>
<dbReference type="AlphaFoldDB" id="A0A934VE31"/>
<evidence type="ECO:0000256" key="1">
    <source>
        <dbReference type="SAM" id="MobiDB-lite"/>
    </source>
</evidence>
<proteinExistence type="predicted"/>
<gene>
    <name evidence="3" type="ORF">JIN81_00800</name>
</gene>